<gene>
    <name evidence="1" type="ORF">AXG93_4295s1950</name>
</gene>
<keyword evidence="2" id="KW-1185">Reference proteome</keyword>
<dbReference type="InterPro" id="IPR013078">
    <property type="entry name" value="His_Pase_superF_clade-1"/>
</dbReference>
<dbReference type="AlphaFoldDB" id="A0A176WAZ1"/>
<dbReference type="SMART" id="SM00855">
    <property type="entry name" value="PGAM"/>
    <property type="match status" value="1"/>
</dbReference>
<sequence length="314" mass="34709">MASSVIRDRFFRAHIDVSVSGCNFCQVQPKSVQFSKSRKSSNYFAFGFSSVFSSSAQNSSSWLQLRAPNPIHSGPAFKVYCVVTDKIVGGAQLTASSDPNLRRLILLRHAKSSWSDRSIKDHERPLSKRGRQAAANIAKKLQKHPGWIPQLILCSDSTRTRETLDIMQQQVPELLDADVRFLSSFYSVAAMDGETLQHLQEIICKYSKDDVTTITCMGHNRGWEEAATLLSGVHIELKTANAALLEAHGSSWQEAFESAGVGGWKLFGIVKPDASVENVAQLAGAFRREQKGTLISEVLMAKLQALNVYLNMFA</sequence>
<protein>
    <submittedName>
        <fullName evidence="1">Uncharacterized protein</fullName>
    </submittedName>
</protein>
<proteinExistence type="predicted"/>
<dbReference type="PANTHER" id="PTHR47623">
    <property type="entry name" value="OS09G0287300 PROTEIN"/>
    <property type="match status" value="1"/>
</dbReference>
<name>A0A176WAZ1_MARPO</name>
<dbReference type="CDD" id="cd07067">
    <property type="entry name" value="HP_PGM_like"/>
    <property type="match status" value="1"/>
</dbReference>
<dbReference type="Gene3D" id="3.40.50.1240">
    <property type="entry name" value="Phosphoglycerate mutase-like"/>
    <property type="match status" value="1"/>
</dbReference>
<organism evidence="1 2">
    <name type="scientific">Marchantia polymorpha subsp. ruderalis</name>
    <dbReference type="NCBI Taxonomy" id="1480154"/>
    <lineage>
        <taxon>Eukaryota</taxon>
        <taxon>Viridiplantae</taxon>
        <taxon>Streptophyta</taxon>
        <taxon>Embryophyta</taxon>
        <taxon>Marchantiophyta</taxon>
        <taxon>Marchantiopsida</taxon>
        <taxon>Marchantiidae</taxon>
        <taxon>Marchantiales</taxon>
        <taxon>Marchantiaceae</taxon>
        <taxon>Marchantia</taxon>
    </lineage>
</organism>
<dbReference type="PANTHER" id="PTHR47623:SF1">
    <property type="entry name" value="OS09G0287300 PROTEIN"/>
    <property type="match status" value="1"/>
</dbReference>
<evidence type="ECO:0000313" key="2">
    <source>
        <dbReference type="Proteomes" id="UP000077202"/>
    </source>
</evidence>
<dbReference type="EMBL" id="LVLJ01001351">
    <property type="protein sequence ID" value="OAE30239.1"/>
    <property type="molecule type" value="Genomic_DNA"/>
</dbReference>
<dbReference type="InterPro" id="IPR029033">
    <property type="entry name" value="His_PPase_superfam"/>
</dbReference>
<evidence type="ECO:0000313" key="1">
    <source>
        <dbReference type="EMBL" id="OAE30239.1"/>
    </source>
</evidence>
<reference evidence="1" key="1">
    <citation type="submission" date="2016-03" db="EMBL/GenBank/DDBJ databases">
        <title>Mechanisms controlling the formation of the plant cell surface in tip-growing cells are functionally conserved among land plants.</title>
        <authorList>
            <person name="Honkanen S."/>
            <person name="Jones V.A."/>
            <person name="Morieri G."/>
            <person name="Champion C."/>
            <person name="Hetherington A.J."/>
            <person name="Kelly S."/>
            <person name="Saint-Marcoux D."/>
            <person name="Proust H."/>
            <person name="Prescott H."/>
            <person name="Dolan L."/>
        </authorList>
    </citation>
    <scope>NUCLEOTIDE SEQUENCE [LARGE SCALE GENOMIC DNA]</scope>
    <source>
        <tissue evidence="1">Whole gametophyte</tissue>
    </source>
</reference>
<comment type="caution">
    <text evidence="1">The sequence shown here is derived from an EMBL/GenBank/DDBJ whole genome shotgun (WGS) entry which is preliminary data.</text>
</comment>
<dbReference type="Proteomes" id="UP000077202">
    <property type="component" value="Unassembled WGS sequence"/>
</dbReference>
<accession>A0A176WAZ1</accession>
<dbReference type="SUPFAM" id="SSF53254">
    <property type="entry name" value="Phosphoglycerate mutase-like"/>
    <property type="match status" value="1"/>
</dbReference>
<dbReference type="Pfam" id="PF00300">
    <property type="entry name" value="His_Phos_1"/>
    <property type="match status" value="1"/>
</dbReference>